<dbReference type="SMART" id="SM00470">
    <property type="entry name" value="ParB"/>
    <property type="match status" value="1"/>
</dbReference>
<dbReference type="EMBL" id="LR796501">
    <property type="protein sequence ID" value="CAB4148721.1"/>
    <property type="molecule type" value="Genomic_DNA"/>
</dbReference>
<gene>
    <name evidence="2" type="ORF">UFOVP533_20</name>
</gene>
<sequence length="169" mass="19379">MKTQTVPINEVKSNPNNPRIIKDDKFKKLVASIKELPQMLELRPIIVNEDMIVLGGNMRLKACKEAGLKEIPIIKASELNEEQQRAFIIKDNVGFGEWDWDALANEWDAEQLEEWGLDVPNMDAGEMDDLSEQIQPSFRIEVLCKDEEHQEKTYNKLIADGLECKLLTL</sequence>
<proteinExistence type="predicted"/>
<protein>
    <submittedName>
        <fullName evidence="2">ParB/Sulfiredoxin</fullName>
    </submittedName>
</protein>
<dbReference type="Gene3D" id="3.90.1530.10">
    <property type="entry name" value="Conserved hypothetical protein from pyrococcus furiosus pfu- 392566-001, ParB domain"/>
    <property type="match status" value="1"/>
</dbReference>
<evidence type="ECO:0000259" key="1">
    <source>
        <dbReference type="SMART" id="SM00470"/>
    </source>
</evidence>
<dbReference type="InterPro" id="IPR003115">
    <property type="entry name" value="ParB_N"/>
</dbReference>
<dbReference type="Pfam" id="PF02195">
    <property type="entry name" value="ParB_N"/>
    <property type="match status" value="1"/>
</dbReference>
<accession>A0A6J5MRS6</accession>
<reference evidence="2" key="1">
    <citation type="submission" date="2020-04" db="EMBL/GenBank/DDBJ databases">
        <authorList>
            <person name="Chiriac C."/>
            <person name="Salcher M."/>
            <person name="Ghai R."/>
            <person name="Kavagutti S V."/>
        </authorList>
    </citation>
    <scope>NUCLEOTIDE SEQUENCE</scope>
</reference>
<dbReference type="SUPFAM" id="SSF110849">
    <property type="entry name" value="ParB/Sulfiredoxin"/>
    <property type="match status" value="1"/>
</dbReference>
<dbReference type="InterPro" id="IPR036086">
    <property type="entry name" value="ParB/Sulfiredoxin_sf"/>
</dbReference>
<name>A0A6J5MRS6_9CAUD</name>
<organism evidence="2">
    <name type="scientific">uncultured Caudovirales phage</name>
    <dbReference type="NCBI Taxonomy" id="2100421"/>
    <lineage>
        <taxon>Viruses</taxon>
        <taxon>Duplodnaviria</taxon>
        <taxon>Heunggongvirae</taxon>
        <taxon>Uroviricota</taxon>
        <taxon>Caudoviricetes</taxon>
        <taxon>Peduoviridae</taxon>
        <taxon>Maltschvirus</taxon>
        <taxon>Maltschvirus maltsch</taxon>
    </lineage>
</organism>
<evidence type="ECO:0000313" key="2">
    <source>
        <dbReference type="EMBL" id="CAB4148721.1"/>
    </source>
</evidence>
<feature type="domain" description="ParB-like N-terminal" evidence="1">
    <location>
        <begin position="4"/>
        <end position="93"/>
    </location>
</feature>